<dbReference type="InterPro" id="IPR050687">
    <property type="entry name" value="Dynein_IC"/>
</dbReference>
<dbReference type="SUPFAM" id="SSF50978">
    <property type="entry name" value="WD40 repeat-like"/>
    <property type="match status" value="1"/>
</dbReference>
<dbReference type="PROSITE" id="PS50294">
    <property type="entry name" value="WD_REPEATS_REGION"/>
    <property type="match status" value="1"/>
</dbReference>
<evidence type="ECO:0000256" key="7">
    <source>
        <dbReference type="PROSITE-ProRule" id="PRU00221"/>
    </source>
</evidence>
<accession>A0ABQ7S8C7</accession>
<evidence type="ECO:0000256" key="2">
    <source>
        <dbReference type="ARBA" id="ARBA00011059"/>
    </source>
</evidence>
<feature type="region of interest" description="Disordered" evidence="8">
    <location>
        <begin position="58"/>
        <end position="89"/>
    </location>
</feature>
<keyword evidence="3" id="KW-0963">Cytoplasm</keyword>
<keyword evidence="10" id="KW-1185">Reference proteome</keyword>
<dbReference type="InterPro" id="IPR025956">
    <property type="entry name" value="DYNC1I1/DYNC1I2"/>
</dbReference>
<comment type="similarity">
    <text evidence="2">Belongs to the dynein intermediate chain family.</text>
</comment>
<evidence type="ECO:0000256" key="4">
    <source>
        <dbReference type="ARBA" id="ARBA00022574"/>
    </source>
</evidence>
<feature type="region of interest" description="Disordered" evidence="8">
    <location>
        <begin position="132"/>
        <end position="223"/>
    </location>
</feature>
<comment type="subcellular location">
    <subcellularLocation>
        <location evidence="1">Cytoplasm</location>
        <location evidence="1">Cytoskeleton</location>
    </subcellularLocation>
</comment>
<evidence type="ECO:0000256" key="6">
    <source>
        <dbReference type="ARBA" id="ARBA00023212"/>
    </source>
</evidence>
<feature type="compositionally biased region" description="Polar residues" evidence="8">
    <location>
        <begin position="190"/>
        <end position="199"/>
    </location>
</feature>
<feature type="compositionally biased region" description="Basic and acidic residues" evidence="8">
    <location>
        <begin position="212"/>
        <end position="223"/>
    </location>
</feature>
<keyword evidence="5" id="KW-0677">Repeat</keyword>
<reference evidence="9 10" key="1">
    <citation type="submission" date="2020-10" db="EMBL/GenBank/DDBJ databases">
        <authorList>
            <person name="Klimov P.B."/>
            <person name="Dyachkov S.M."/>
            <person name="Chetverikov P.E."/>
        </authorList>
    </citation>
    <scope>NUCLEOTIDE SEQUENCE [LARGE SCALE GENOMIC DNA]</scope>
    <source>
        <strain evidence="9">BMOC 18-1129-001#AD2665</strain>
        <tissue evidence="9">Entire mites</tissue>
    </source>
</reference>
<dbReference type="PROSITE" id="PS50082">
    <property type="entry name" value="WD_REPEATS_2"/>
    <property type="match status" value="1"/>
</dbReference>
<feature type="compositionally biased region" description="Acidic residues" evidence="8">
    <location>
        <begin position="160"/>
        <end position="175"/>
    </location>
</feature>
<proteinExistence type="inferred from homology"/>
<dbReference type="Pfam" id="PF11540">
    <property type="entry name" value="Dynein_IC2"/>
    <property type="match status" value="1"/>
</dbReference>
<dbReference type="Proteomes" id="UP000825002">
    <property type="component" value="Unassembled WGS sequence"/>
</dbReference>
<feature type="repeat" description="WD" evidence="7">
    <location>
        <begin position="497"/>
        <end position="535"/>
    </location>
</feature>
<dbReference type="InterPro" id="IPR015943">
    <property type="entry name" value="WD40/YVTN_repeat-like_dom_sf"/>
</dbReference>
<name>A0ABQ7S8C7_9ACAR</name>
<dbReference type="PANTHER" id="PTHR12442">
    <property type="entry name" value="DYNEIN INTERMEDIATE CHAIN"/>
    <property type="match status" value="1"/>
</dbReference>
<dbReference type="InterPro" id="IPR036322">
    <property type="entry name" value="WD40_repeat_dom_sf"/>
</dbReference>
<evidence type="ECO:0000256" key="8">
    <source>
        <dbReference type="SAM" id="MobiDB-lite"/>
    </source>
</evidence>
<evidence type="ECO:0000256" key="1">
    <source>
        <dbReference type="ARBA" id="ARBA00004245"/>
    </source>
</evidence>
<keyword evidence="6" id="KW-0206">Cytoskeleton</keyword>
<protein>
    <submittedName>
        <fullName evidence="9">Cytoplasmic dynein 1 intermediate chain 2</fullName>
    </submittedName>
</protein>
<dbReference type="SMART" id="SM00320">
    <property type="entry name" value="WD40"/>
    <property type="match status" value="6"/>
</dbReference>
<feature type="compositionally biased region" description="Polar residues" evidence="8">
    <location>
        <begin position="68"/>
        <end position="89"/>
    </location>
</feature>
<evidence type="ECO:0000313" key="10">
    <source>
        <dbReference type="Proteomes" id="UP000825002"/>
    </source>
</evidence>
<keyword evidence="4 7" id="KW-0853">WD repeat</keyword>
<sequence>MGDNRRAELERKRNDLARLREVGRQRQMLREQQERERPVGAMEEADLLLQRLGLPPIRTASAGGDSGEATSDSHFNLQSGESNNLQPHYNQHALHSDNMQQLQSPNRKPMTTLQVVHVNQISIPPKENVVYEKSTQTANTQDPPVVSQGPRNDYYVLTYGDDEEDDESRFEEDYEVGGSDFIPRSRKNRSTSTSQQSGLPQPVWAQPPTQDSKSDKDADIKENKILRELTEEERKKIEMSDDYKQFIDRATKILERALYTNESPDIFVDYFPEGAKRETNSDDKSGNKLTLNRVFYDEKWSKNRCITSFDWSLQYPELLLASYFSNEEAPSDPDGTVLVWNMKFKKASPEYVFHCQSPIMSCCFAKFHPSLIVGGTYSGQIALWDLRSNKKTPVQRSPLSVAAHTHPVYCTQVVGTQNAHNLISISTDGKLCSWSLDMLSAPQETMELSQQKQTRAVAVTCMSFHADDYNNFIVGSEEGVVYSACRHGSKTGILSGFESHQGPVTSIDYHPNAARTSFSHLFLTSSIDWTVKLWSNKLHRPIYSFENNCDYLYDVRWSPIHPALFATADGVGRVDIWNLNNDTELPTASTVVDGQPALNKILWTPNGHQVVVGDDTGRVHVYDVGEQLAIPKSSDEGKLVYTLNELKQNALESETQASVPQL</sequence>
<gene>
    <name evidence="9" type="primary">DYNC1I2</name>
    <name evidence="9" type="ORF">GZH46_01862</name>
</gene>
<evidence type="ECO:0000256" key="5">
    <source>
        <dbReference type="ARBA" id="ARBA00022737"/>
    </source>
</evidence>
<dbReference type="PANTHER" id="PTHR12442:SF22">
    <property type="entry name" value="CYTOPLASMIC DYNEIN 1 INTERMEDIATE CHAIN-RELATED"/>
    <property type="match status" value="1"/>
</dbReference>
<evidence type="ECO:0000313" key="9">
    <source>
        <dbReference type="EMBL" id="KAG9509616.1"/>
    </source>
</evidence>
<feature type="compositionally biased region" description="Polar residues" evidence="8">
    <location>
        <begin position="133"/>
        <end position="142"/>
    </location>
</feature>
<dbReference type="Pfam" id="PF00400">
    <property type="entry name" value="WD40"/>
    <property type="match status" value="1"/>
</dbReference>
<evidence type="ECO:0000256" key="3">
    <source>
        <dbReference type="ARBA" id="ARBA00022490"/>
    </source>
</evidence>
<comment type="caution">
    <text evidence="9">The sequence shown here is derived from an EMBL/GenBank/DDBJ whole genome shotgun (WGS) entry which is preliminary data.</text>
</comment>
<dbReference type="EMBL" id="JAIFTH010000400">
    <property type="protein sequence ID" value="KAG9509616.1"/>
    <property type="molecule type" value="Genomic_DNA"/>
</dbReference>
<dbReference type="InterPro" id="IPR001680">
    <property type="entry name" value="WD40_rpt"/>
</dbReference>
<organism evidence="9 10">
    <name type="scientific">Fragariocoptes setiger</name>
    <dbReference type="NCBI Taxonomy" id="1670756"/>
    <lineage>
        <taxon>Eukaryota</taxon>
        <taxon>Metazoa</taxon>
        <taxon>Ecdysozoa</taxon>
        <taxon>Arthropoda</taxon>
        <taxon>Chelicerata</taxon>
        <taxon>Arachnida</taxon>
        <taxon>Acari</taxon>
        <taxon>Acariformes</taxon>
        <taxon>Trombidiformes</taxon>
        <taxon>Prostigmata</taxon>
        <taxon>Eupodina</taxon>
        <taxon>Eriophyoidea</taxon>
        <taxon>Phytoptidae</taxon>
        <taxon>Fragariocoptes</taxon>
    </lineage>
</organism>
<dbReference type="Gene3D" id="2.130.10.10">
    <property type="entry name" value="YVTN repeat-like/Quinoprotein amine dehydrogenase"/>
    <property type="match status" value="2"/>
</dbReference>